<dbReference type="Proteomes" id="UP000464865">
    <property type="component" value="Plasmid p4"/>
</dbReference>
<name>A0A7L5BQN3_9HYPH</name>
<dbReference type="GO" id="GO:0016887">
    <property type="term" value="F:ATP hydrolysis activity"/>
    <property type="evidence" value="ECO:0007669"/>
    <property type="project" value="InterPro"/>
</dbReference>
<dbReference type="GO" id="GO:0005524">
    <property type="term" value="F:ATP binding"/>
    <property type="evidence" value="ECO:0007669"/>
    <property type="project" value="UniProtKB-KW"/>
</dbReference>
<sequence>MQWLDLASVADVAVTALPYGIERRVGIARAFAMQPRFLLLDEPAAGLTMGEADDLVKIILNVRDRIGCGVVIIEHNIRLIMKLCDRIQVLARGQTIAEGSAADIRANVVVTEAYLGRSVSKDHA</sequence>
<dbReference type="Pfam" id="PF12399">
    <property type="entry name" value="BCA_ABC_TP_C"/>
    <property type="match status" value="1"/>
</dbReference>
<protein>
    <submittedName>
        <fullName evidence="6">ABC transporter ATP-binding protein</fullName>
    </submittedName>
</protein>
<keyword evidence="1" id="KW-0813">Transport</keyword>
<dbReference type="KEGG" id="roy:G3A56_25510"/>
<accession>A0A7L5BQN3</accession>
<dbReference type="Gene3D" id="3.40.50.300">
    <property type="entry name" value="P-loop containing nucleotide triphosphate hydrolases"/>
    <property type="match status" value="1"/>
</dbReference>
<dbReference type="PANTHER" id="PTHR45772:SF9">
    <property type="entry name" value="CONSERVED COMPONENT OF ABC TRANSPORTER FOR NATURAL AMINO ACIDS"/>
    <property type="match status" value="1"/>
</dbReference>
<evidence type="ECO:0000256" key="3">
    <source>
        <dbReference type="ARBA" id="ARBA00022840"/>
    </source>
</evidence>
<keyword evidence="2" id="KW-0547">Nucleotide-binding</keyword>
<feature type="domain" description="Branched-chain amino acid ATP-binding cassette transporter C-terminal" evidence="5">
    <location>
        <begin position="94"/>
        <end position="117"/>
    </location>
</feature>
<dbReference type="InterPro" id="IPR051120">
    <property type="entry name" value="ABC_AA/LPS_Transport"/>
</dbReference>
<dbReference type="InterPro" id="IPR003439">
    <property type="entry name" value="ABC_transporter-like_ATP-bd"/>
</dbReference>
<proteinExistence type="predicted"/>
<dbReference type="AlphaFoldDB" id="A0A7L5BQN3"/>
<dbReference type="InterPro" id="IPR032823">
    <property type="entry name" value="BCA_ABC_TP_C"/>
</dbReference>
<gene>
    <name evidence="6" type="ORF">G3A56_25510</name>
</gene>
<dbReference type="GO" id="GO:0005886">
    <property type="term" value="C:plasma membrane"/>
    <property type="evidence" value="ECO:0007669"/>
    <property type="project" value="TreeGrafter"/>
</dbReference>
<evidence type="ECO:0000313" key="7">
    <source>
        <dbReference type="Proteomes" id="UP000464865"/>
    </source>
</evidence>
<dbReference type="EMBL" id="CP048636">
    <property type="protein sequence ID" value="QIB41240.1"/>
    <property type="molecule type" value="Genomic_DNA"/>
</dbReference>
<evidence type="ECO:0000256" key="1">
    <source>
        <dbReference type="ARBA" id="ARBA00022448"/>
    </source>
</evidence>
<dbReference type="PANTHER" id="PTHR45772">
    <property type="entry name" value="CONSERVED COMPONENT OF ABC TRANSPORTER FOR NATURAL AMINO ACIDS-RELATED"/>
    <property type="match status" value="1"/>
</dbReference>
<keyword evidence="6" id="KW-0614">Plasmid</keyword>
<keyword evidence="3 6" id="KW-0067">ATP-binding</keyword>
<evidence type="ECO:0000313" key="6">
    <source>
        <dbReference type="EMBL" id="QIB41240.1"/>
    </source>
</evidence>
<evidence type="ECO:0000256" key="2">
    <source>
        <dbReference type="ARBA" id="ARBA00022741"/>
    </source>
</evidence>
<feature type="domain" description="ABC transporter" evidence="4">
    <location>
        <begin position="2"/>
        <end position="44"/>
    </location>
</feature>
<dbReference type="InterPro" id="IPR027417">
    <property type="entry name" value="P-loop_NTPase"/>
</dbReference>
<organism evidence="6 7">
    <name type="scientific">Rhizobium oryzihabitans</name>
    <dbReference type="NCBI Taxonomy" id="2267833"/>
    <lineage>
        <taxon>Bacteria</taxon>
        <taxon>Pseudomonadati</taxon>
        <taxon>Pseudomonadota</taxon>
        <taxon>Alphaproteobacteria</taxon>
        <taxon>Hyphomicrobiales</taxon>
        <taxon>Rhizobiaceae</taxon>
        <taxon>Rhizobium/Agrobacterium group</taxon>
        <taxon>Rhizobium</taxon>
    </lineage>
</organism>
<geneLocation type="plasmid" evidence="6 7">
    <name>p4</name>
</geneLocation>
<dbReference type="Pfam" id="PF00005">
    <property type="entry name" value="ABC_tran"/>
    <property type="match status" value="1"/>
</dbReference>
<reference evidence="6 7" key="1">
    <citation type="submission" date="2020-02" db="EMBL/GenBank/DDBJ databases">
        <title>Plant-Promoting Endophytic Bacterium Rhizobium oryzihabitans sp. nov., Isolated from the Root of Rice.</title>
        <authorList>
            <person name="zhao J."/>
            <person name="Zhang G."/>
        </authorList>
    </citation>
    <scope>NUCLEOTIDE SEQUENCE [LARGE SCALE GENOMIC DNA]</scope>
    <source>
        <strain evidence="6 7">M15</strain>
        <plasmid evidence="6 7">p4</plasmid>
    </source>
</reference>
<dbReference type="SUPFAM" id="SSF52540">
    <property type="entry name" value="P-loop containing nucleoside triphosphate hydrolases"/>
    <property type="match status" value="1"/>
</dbReference>
<evidence type="ECO:0000259" key="5">
    <source>
        <dbReference type="Pfam" id="PF12399"/>
    </source>
</evidence>
<evidence type="ECO:0000259" key="4">
    <source>
        <dbReference type="Pfam" id="PF00005"/>
    </source>
</evidence>
<keyword evidence="7" id="KW-1185">Reference proteome</keyword>